<comment type="similarity">
    <text evidence="4">Belongs to the peroxidase family. Cytochrome c peroxidase subfamily.</text>
</comment>
<dbReference type="GO" id="GO:0004130">
    <property type="term" value="F:cytochrome-c peroxidase activity"/>
    <property type="evidence" value="ECO:0007669"/>
    <property type="project" value="UniProtKB-EC"/>
</dbReference>
<evidence type="ECO:0000256" key="7">
    <source>
        <dbReference type="ARBA" id="ARBA00022723"/>
    </source>
</evidence>
<dbReference type="PROSITE" id="PS00435">
    <property type="entry name" value="PEROXIDASE_1"/>
    <property type="match status" value="1"/>
</dbReference>
<dbReference type="Pfam" id="PF00141">
    <property type="entry name" value="peroxidase"/>
    <property type="match status" value="1"/>
</dbReference>
<dbReference type="GO" id="GO:0046872">
    <property type="term" value="F:metal ion binding"/>
    <property type="evidence" value="ECO:0007669"/>
    <property type="project" value="UniProtKB-UniRule"/>
</dbReference>
<dbReference type="Gene3D" id="1.10.520.10">
    <property type="match status" value="1"/>
</dbReference>
<feature type="region of interest" description="Disordered" evidence="15">
    <location>
        <begin position="33"/>
        <end position="53"/>
    </location>
</feature>
<dbReference type="EMBL" id="CAVMBE010000024">
    <property type="protein sequence ID" value="CAK4011172.1"/>
    <property type="molecule type" value="Genomic_DNA"/>
</dbReference>
<dbReference type="Proteomes" id="UP001296104">
    <property type="component" value="Unassembled WGS sequence"/>
</dbReference>
<dbReference type="InterPro" id="IPR002016">
    <property type="entry name" value="Haem_peroxidase"/>
</dbReference>
<dbReference type="InterPro" id="IPR010255">
    <property type="entry name" value="Haem_peroxidase_sf"/>
</dbReference>
<evidence type="ECO:0000256" key="6">
    <source>
        <dbReference type="ARBA" id="ARBA00022617"/>
    </source>
</evidence>
<evidence type="ECO:0000256" key="10">
    <source>
        <dbReference type="ARBA" id="ARBA00023004"/>
    </source>
</evidence>
<evidence type="ECO:0000256" key="2">
    <source>
        <dbReference type="ARBA" id="ARBA00004305"/>
    </source>
</evidence>
<dbReference type="PROSITE" id="PS00436">
    <property type="entry name" value="PEROXIDASE_2"/>
    <property type="match status" value="1"/>
</dbReference>
<keyword evidence="6" id="KW-0349">Heme</keyword>
<accession>A0AAI8YYR2</accession>
<dbReference type="CDD" id="cd00691">
    <property type="entry name" value="ascorbate_peroxidase"/>
    <property type="match status" value="1"/>
</dbReference>
<dbReference type="FunFam" id="1.10.420.10:FF:000009">
    <property type="entry name" value="Ascorbate peroxidase"/>
    <property type="match status" value="1"/>
</dbReference>
<keyword evidence="18" id="KW-1185">Reference proteome</keyword>
<evidence type="ECO:0000256" key="13">
    <source>
        <dbReference type="ARBA" id="ARBA00049265"/>
    </source>
</evidence>
<dbReference type="GO" id="GO:0005758">
    <property type="term" value="C:mitochondrial intermembrane space"/>
    <property type="evidence" value="ECO:0007669"/>
    <property type="project" value="UniProtKB-SubCell"/>
</dbReference>
<dbReference type="Gene3D" id="1.10.420.10">
    <property type="entry name" value="Peroxidase, domain 2"/>
    <property type="match status" value="1"/>
</dbReference>
<dbReference type="AlphaFoldDB" id="A0AAI8YYR2"/>
<gene>
    <name evidence="17" type="ORF">LECACI_7A004441</name>
</gene>
<keyword evidence="10" id="KW-0408">Iron</keyword>
<evidence type="ECO:0000256" key="14">
    <source>
        <dbReference type="RuleBase" id="RU363051"/>
    </source>
</evidence>
<evidence type="ECO:0000256" key="9">
    <source>
        <dbReference type="ARBA" id="ARBA00023002"/>
    </source>
</evidence>
<keyword evidence="7" id="KW-0479">Metal-binding</keyword>
<evidence type="ECO:0000256" key="12">
    <source>
        <dbReference type="ARBA" id="ARBA00038574"/>
    </source>
</evidence>
<dbReference type="GO" id="GO:0000302">
    <property type="term" value="P:response to reactive oxygen species"/>
    <property type="evidence" value="ECO:0007669"/>
    <property type="project" value="TreeGrafter"/>
</dbReference>
<evidence type="ECO:0000256" key="3">
    <source>
        <dbReference type="ARBA" id="ARBA00004569"/>
    </source>
</evidence>
<evidence type="ECO:0000256" key="15">
    <source>
        <dbReference type="SAM" id="MobiDB-lite"/>
    </source>
</evidence>
<name>A0AAI8YYR2_9PEZI</name>
<dbReference type="GO" id="GO:0034599">
    <property type="term" value="P:cellular response to oxidative stress"/>
    <property type="evidence" value="ECO:0007669"/>
    <property type="project" value="InterPro"/>
</dbReference>
<dbReference type="PRINTS" id="PR00459">
    <property type="entry name" value="ASPEROXIDASE"/>
</dbReference>
<dbReference type="PRINTS" id="PR00458">
    <property type="entry name" value="PEROXIDASE"/>
</dbReference>
<organism evidence="17 18">
    <name type="scientific">Lecanosticta acicola</name>
    <dbReference type="NCBI Taxonomy" id="111012"/>
    <lineage>
        <taxon>Eukaryota</taxon>
        <taxon>Fungi</taxon>
        <taxon>Dikarya</taxon>
        <taxon>Ascomycota</taxon>
        <taxon>Pezizomycotina</taxon>
        <taxon>Dothideomycetes</taxon>
        <taxon>Dothideomycetidae</taxon>
        <taxon>Mycosphaerellales</taxon>
        <taxon>Mycosphaerellaceae</taxon>
        <taxon>Lecanosticta</taxon>
    </lineage>
</organism>
<dbReference type="InterPro" id="IPR019793">
    <property type="entry name" value="Peroxidases_heam-ligand_BS"/>
</dbReference>
<dbReference type="GO" id="GO:0042744">
    <property type="term" value="P:hydrogen peroxide catabolic process"/>
    <property type="evidence" value="ECO:0007669"/>
    <property type="project" value="TreeGrafter"/>
</dbReference>
<evidence type="ECO:0000256" key="11">
    <source>
        <dbReference type="ARBA" id="ARBA00023128"/>
    </source>
</evidence>
<protein>
    <recommendedName>
        <fullName evidence="14">Peroxidase</fullName>
        <ecNumber evidence="14">1.11.1.-</ecNumber>
    </recommendedName>
</protein>
<evidence type="ECO:0000256" key="5">
    <source>
        <dbReference type="ARBA" id="ARBA00022559"/>
    </source>
</evidence>
<dbReference type="SUPFAM" id="SSF48113">
    <property type="entry name" value="Heme-dependent peroxidases"/>
    <property type="match status" value="1"/>
</dbReference>
<dbReference type="GO" id="GO:0020037">
    <property type="term" value="F:heme binding"/>
    <property type="evidence" value="ECO:0007669"/>
    <property type="project" value="UniProtKB-UniRule"/>
</dbReference>
<dbReference type="InterPro" id="IPR019794">
    <property type="entry name" value="Peroxidases_AS"/>
</dbReference>
<evidence type="ECO:0000259" key="16">
    <source>
        <dbReference type="PROSITE" id="PS50873"/>
    </source>
</evidence>
<evidence type="ECO:0000256" key="1">
    <source>
        <dbReference type="ARBA" id="ARBA00003917"/>
    </source>
</evidence>
<evidence type="ECO:0000313" key="18">
    <source>
        <dbReference type="Proteomes" id="UP001296104"/>
    </source>
</evidence>
<keyword evidence="5 14" id="KW-0575">Peroxidase</keyword>
<dbReference type="InterPro" id="IPR002207">
    <property type="entry name" value="Peroxidase_I"/>
</dbReference>
<evidence type="ECO:0000256" key="8">
    <source>
        <dbReference type="ARBA" id="ARBA00022946"/>
    </source>
</evidence>
<comment type="subunit">
    <text evidence="12">Forms a one-to-one complex with cytochrome c.</text>
</comment>
<evidence type="ECO:0000256" key="4">
    <source>
        <dbReference type="ARBA" id="ARBA00005997"/>
    </source>
</evidence>
<dbReference type="PANTHER" id="PTHR31356">
    <property type="entry name" value="THYLAKOID LUMENAL 29 KDA PROTEIN, CHLOROPLASTIC-RELATED"/>
    <property type="match status" value="1"/>
</dbReference>
<dbReference type="InterPro" id="IPR044831">
    <property type="entry name" value="Ccp1-like"/>
</dbReference>
<proteinExistence type="inferred from homology"/>
<comment type="caution">
    <text evidence="17">The sequence shown here is derived from an EMBL/GenBank/DDBJ whole genome shotgun (WGS) entry which is preliminary data.</text>
</comment>
<keyword evidence="9 14" id="KW-0560">Oxidoreductase</keyword>
<evidence type="ECO:0000313" key="17">
    <source>
        <dbReference type="EMBL" id="CAK4011172.1"/>
    </source>
</evidence>
<comment type="catalytic activity">
    <reaction evidence="13">
        <text>2 Fe(II)-[cytochrome c] + H2O2 + 2 H(+) = 2 Fe(III)-[cytochrome c] + 2 H2O</text>
        <dbReference type="Rhea" id="RHEA:16581"/>
        <dbReference type="Rhea" id="RHEA-COMP:10350"/>
        <dbReference type="Rhea" id="RHEA-COMP:14399"/>
        <dbReference type="ChEBI" id="CHEBI:15377"/>
        <dbReference type="ChEBI" id="CHEBI:15378"/>
        <dbReference type="ChEBI" id="CHEBI:16240"/>
        <dbReference type="ChEBI" id="CHEBI:29033"/>
        <dbReference type="ChEBI" id="CHEBI:29034"/>
        <dbReference type="EC" id="1.11.1.5"/>
    </reaction>
</comment>
<keyword evidence="11" id="KW-0496">Mitochondrion</keyword>
<reference evidence="17" key="1">
    <citation type="submission" date="2023-11" db="EMBL/GenBank/DDBJ databases">
        <authorList>
            <person name="Alioto T."/>
            <person name="Alioto T."/>
            <person name="Gomez Garrido J."/>
        </authorList>
    </citation>
    <scope>NUCLEOTIDE SEQUENCE</scope>
</reference>
<keyword evidence="8" id="KW-0809">Transit peptide</keyword>
<dbReference type="EC" id="1.11.1.-" evidence="14"/>
<comment type="subcellular location">
    <subcellularLocation>
        <location evidence="3">Mitochondrion intermembrane space</location>
    </subcellularLocation>
    <subcellularLocation>
        <location evidence="2">Mitochondrion matrix</location>
    </subcellularLocation>
</comment>
<feature type="compositionally biased region" description="Low complexity" evidence="15">
    <location>
        <begin position="41"/>
        <end position="53"/>
    </location>
</feature>
<comment type="function">
    <text evidence="1">Destroys radicals which are normally produced within the cells and which are toxic to biological systems.</text>
</comment>
<feature type="domain" description="Plant heme peroxidase family profile" evidence="16">
    <location>
        <begin position="105"/>
        <end position="369"/>
    </location>
</feature>
<dbReference type="GO" id="GO:0005759">
    <property type="term" value="C:mitochondrial matrix"/>
    <property type="evidence" value="ECO:0007669"/>
    <property type="project" value="UniProtKB-SubCell"/>
</dbReference>
<dbReference type="FunFam" id="1.10.520.10:FF:000005">
    <property type="entry name" value="Cytochrome c peroxidase"/>
    <property type="match status" value="1"/>
</dbReference>
<sequence length="369" mass="40786">MASASRTFVRSLRATPATQAFKTTSTRRIVSRSFQQQARRSYSSESGSSSGSSSSSTYIWGGLAAAGLLGAGGYFALNSKTSSDTKANTVFTPTPEDYQNVYNAIAKKLVDEDEYDDGSYGPVLLRLGWHASGTYDAETGTGGSNGATMRFAPERDHGANAGLVVAQRFLESIKEQFPWITYSDLWTLAAACAIQEMGGPNIPWRPGRADRDVAYCTPDGRLPDASKEQNHLRAIFGRMGFNDQEIVALSGAHALGRCHTDRSGFDGPWTFSPTTLTNDYFKLLLDEKWQWRKWGGPQQYEDKSTKSLMMLPTDLALIKDKHFRPYVELYAKDVDKFFGDFSDVVVRLFELGVPFASGEGERIVFKRSE</sequence>
<dbReference type="PROSITE" id="PS50873">
    <property type="entry name" value="PEROXIDASE_4"/>
    <property type="match status" value="1"/>
</dbReference>
<dbReference type="PANTHER" id="PTHR31356:SF58">
    <property type="entry name" value="CYTOCHROME C PEROXIDASE, MITOCHONDRIAL"/>
    <property type="match status" value="1"/>
</dbReference>